<dbReference type="WBParaSite" id="nRc.2.0.1.t07726-RA">
    <property type="protein sequence ID" value="nRc.2.0.1.t07726-RA"/>
    <property type="gene ID" value="nRc.2.0.1.g07726"/>
</dbReference>
<name>A0A915I1Z6_ROMCU</name>
<reference evidence="2" key="1">
    <citation type="submission" date="2022-11" db="UniProtKB">
        <authorList>
            <consortium name="WormBaseParasite"/>
        </authorList>
    </citation>
    <scope>IDENTIFICATION</scope>
</reference>
<evidence type="ECO:0000313" key="2">
    <source>
        <dbReference type="WBParaSite" id="nRc.2.0.1.t07726-RA"/>
    </source>
</evidence>
<organism evidence="1 2">
    <name type="scientific">Romanomermis culicivorax</name>
    <name type="common">Nematode worm</name>
    <dbReference type="NCBI Taxonomy" id="13658"/>
    <lineage>
        <taxon>Eukaryota</taxon>
        <taxon>Metazoa</taxon>
        <taxon>Ecdysozoa</taxon>
        <taxon>Nematoda</taxon>
        <taxon>Enoplea</taxon>
        <taxon>Dorylaimia</taxon>
        <taxon>Mermithida</taxon>
        <taxon>Mermithoidea</taxon>
        <taxon>Mermithidae</taxon>
        <taxon>Romanomermis</taxon>
    </lineage>
</organism>
<accession>A0A915I1Z6</accession>
<keyword evidence="1" id="KW-1185">Reference proteome</keyword>
<protein>
    <submittedName>
        <fullName evidence="2">Uncharacterized protein</fullName>
    </submittedName>
</protein>
<dbReference type="Proteomes" id="UP000887565">
    <property type="component" value="Unplaced"/>
</dbReference>
<evidence type="ECO:0000313" key="1">
    <source>
        <dbReference type="Proteomes" id="UP000887565"/>
    </source>
</evidence>
<proteinExistence type="predicted"/>
<dbReference type="AlphaFoldDB" id="A0A915I1Z6"/>
<sequence length="75" mass="8678">MVNRVFTDLSPIMASQSNKQNVKMTKLKINKYVKHSFLFDNTTVRQANLSAGTVVEKMQIMQLLIQRIALDNFEF</sequence>